<keyword evidence="1" id="KW-0732">Signal</keyword>
<dbReference type="EMBL" id="JACDQQ010001077">
    <property type="protein sequence ID" value="MBA0085533.1"/>
    <property type="molecule type" value="Genomic_DNA"/>
</dbReference>
<organism evidence="2 3">
    <name type="scientific">Candidatus Acidiferrum panamense</name>
    <dbReference type="NCBI Taxonomy" id="2741543"/>
    <lineage>
        <taxon>Bacteria</taxon>
        <taxon>Pseudomonadati</taxon>
        <taxon>Acidobacteriota</taxon>
        <taxon>Terriglobia</taxon>
        <taxon>Candidatus Acidiferrales</taxon>
        <taxon>Candidatus Acidiferrum</taxon>
    </lineage>
</organism>
<dbReference type="AlphaFoldDB" id="A0A7V8NQB7"/>
<name>A0A7V8NQB7_9BACT</name>
<reference evidence="2" key="1">
    <citation type="submission" date="2020-06" db="EMBL/GenBank/DDBJ databases">
        <title>Legume-microbial interactions unlock mineral nutrients during tropical forest succession.</title>
        <authorList>
            <person name="Epihov D.Z."/>
        </authorList>
    </citation>
    <scope>NUCLEOTIDE SEQUENCE [LARGE SCALE GENOMIC DNA]</scope>
    <source>
        <strain evidence="2">Pan2503</strain>
    </source>
</reference>
<dbReference type="Proteomes" id="UP000567293">
    <property type="component" value="Unassembled WGS sequence"/>
</dbReference>
<evidence type="ECO:0000313" key="3">
    <source>
        <dbReference type="Proteomes" id="UP000567293"/>
    </source>
</evidence>
<gene>
    <name evidence="2" type="ORF">HRJ53_11100</name>
</gene>
<sequence length="152" mass="16604">MSKNALLAAIICAGRLAAADSPSVTFNKDVLPILQKNCQTCHRPGEVAPMSFLTYKDVRPWAKAMKTAVALRKMPPWFADPQFGHFLNDHSLKVGEIETIAKWADAGAPEGDAKDAPPPLKWPEGWQIAPDVIVDGPTTEVPAHPKNDVIEW</sequence>
<proteinExistence type="predicted"/>
<evidence type="ECO:0008006" key="4">
    <source>
        <dbReference type="Google" id="ProtNLM"/>
    </source>
</evidence>
<evidence type="ECO:0000256" key="1">
    <source>
        <dbReference type="SAM" id="SignalP"/>
    </source>
</evidence>
<feature type="chain" id="PRO_5031462750" description="Cytochrome c domain-containing protein" evidence="1">
    <location>
        <begin position="19"/>
        <end position="152"/>
    </location>
</feature>
<feature type="non-terminal residue" evidence="2">
    <location>
        <position position="152"/>
    </location>
</feature>
<protein>
    <recommendedName>
        <fullName evidence="4">Cytochrome c domain-containing protein</fullName>
    </recommendedName>
</protein>
<accession>A0A7V8NQB7</accession>
<feature type="signal peptide" evidence="1">
    <location>
        <begin position="1"/>
        <end position="18"/>
    </location>
</feature>
<comment type="caution">
    <text evidence="2">The sequence shown here is derived from an EMBL/GenBank/DDBJ whole genome shotgun (WGS) entry which is preliminary data.</text>
</comment>
<keyword evidence="3" id="KW-1185">Reference proteome</keyword>
<evidence type="ECO:0000313" key="2">
    <source>
        <dbReference type="EMBL" id="MBA0085533.1"/>
    </source>
</evidence>